<comment type="subcellular location">
    <subcellularLocation>
        <location evidence="1">Membrane</location>
        <topology evidence="1">Multi-pass membrane protein</topology>
    </subcellularLocation>
</comment>
<evidence type="ECO:0000256" key="5">
    <source>
        <dbReference type="ARBA" id="ARBA00023136"/>
    </source>
</evidence>
<evidence type="ECO:0000256" key="7">
    <source>
        <dbReference type="SAM" id="Phobius"/>
    </source>
</evidence>
<reference evidence="8" key="1">
    <citation type="submission" date="2020-04" db="EMBL/GenBank/DDBJ databases">
        <title>Draft genome resource of the tomato pathogen Pseudocercospora fuligena.</title>
        <authorList>
            <person name="Zaccaron A."/>
        </authorList>
    </citation>
    <scope>NUCLEOTIDE SEQUENCE</scope>
    <source>
        <strain evidence="8">PF001</strain>
    </source>
</reference>
<dbReference type="GO" id="GO:0022857">
    <property type="term" value="F:transmembrane transporter activity"/>
    <property type="evidence" value="ECO:0007669"/>
    <property type="project" value="TreeGrafter"/>
</dbReference>
<dbReference type="GO" id="GO:0016020">
    <property type="term" value="C:membrane"/>
    <property type="evidence" value="ECO:0007669"/>
    <property type="project" value="UniProtKB-SubCell"/>
</dbReference>
<feature type="transmembrane region" description="Helical" evidence="7">
    <location>
        <begin position="131"/>
        <end position="150"/>
    </location>
</feature>
<dbReference type="OrthoDB" id="9971669at2759"/>
<feature type="transmembrane region" description="Helical" evidence="7">
    <location>
        <begin position="102"/>
        <end position="119"/>
    </location>
</feature>
<feature type="non-terminal residue" evidence="8">
    <location>
        <position position="1"/>
    </location>
</feature>
<feature type="transmembrane region" description="Helical" evidence="7">
    <location>
        <begin position="40"/>
        <end position="65"/>
    </location>
</feature>
<organism evidence="8 9">
    <name type="scientific">Pseudocercospora fuligena</name>
    <dbReference type="NCBI Taxonomy" id="685502"/>
    <lineage>
        <taxon>Eukaryota</taxon>
        <taxon>Fungi</taxon>
        <taxon>Dikarya</taxon>
        <taxon>Ascomycota</taxon>
        <taxon>Pezizomycotina</taxon>
        <taxon>Dothideomycetes</taxon>
        <taxon>Dothideomycetidae</taxon>
        <taxon>Mycosphaerellales</taxon>
        <taxon>Mycosphaerellaceae</taxon>
        <taxon>Pseudocercospora</taxon>
    </lineage>
</organism>
<keyword evidence="4 7" id="KW-1133">Transmembrane helix</keyword>
<evidence type="ECO:0000313" key="9">
    <source>
        <dbReference type="Proteomes" id="UP000660729"/>
    </source>
</evidence>
<evidence type="ECO:0000256" key="4">
    <source>
        <dbReference type="ARBA" id="ARBA00022989"/>
    </source>
</evidence>
<sequence>MALTDINTLLSLIFFLIITPIYSYSLFLPTIIKSLGYSRVVIQLFTVPPNIGGFITVLIACWISDRTKRRGMYMLIGCASAGHGLAFEYLAPHYVRATGTGFQIMVANCAAFIATFTYIDKDAPRYTIGHAINIGTVAAAMVCITLLLFYNRVENRKRANGSRDNRLQEKSEEKLGSRHPN</sequence>
<feature type="transmembrane region" description="Helical" evidence="7">
    <location>
        <begin position="6"/>
        <end position="28"/>
    </location>
</feature>
<evidence type="ECO:0000313" key="8">
    <source>
        <dbReference type="EMBL" id="KAF7192686.1"/>
    </source>
</evidence>
<keyword evidence="2" id="KW-0813">Transport</keyword>
<accession>A0A8H6RKG4</accession>
<proteinExistence type="predicted"/>
<dbReference type="AlphaFoldDB" id="A0A8H6RKG4"/>
<feature type="region of interest" description="Disordered" evidence="6">
    <location>
        <begin position="160"/>
        <end position="181"/>
    </location>
</feature>
<evidence type="ECO:0000256" key="6">
    <source>
        <dbReference type="SAM" id="MobiDB-lite"/>
    </source>
</evidence>
<name>A0A8H6RKG4_9PEZI</name>
<dbReference type="SUPFAM" id="SSF103473">
    <property type="entry name" value="MFS general substrate transporter"/>
    <property type="match status" value="1"/>
</dbReference>
<keyword evidence="5 7" id="KW-0472">Membrane</keyword>
<protein>
    <submittedName>
        <fullName evidence="8">Putative transporter C11D3.18C</fullName>
    </submittedName>
</protein>
<dbReference type="PANTHER" id="PTHR43791:SF5">
    <property type="entry name" value="MAJOR FACILITATOR SUPERFAMILY (MFS) PROFILE DOMAIN-CONTAINING PROTEIN"/>
    <property type="match status" value="1"/>
</dbReference>
<keyword evidence="3 7" id="KW-0812">Transmembrane</keyword>
<comment type="caution">
    <text evidence="8">The sequence shown here is derived from an EMBL/GenBank/DDBJ whole genome shotgun (WGS) entry which is preliminary data.</text>
</comment>
<evidence type="ECO:0000256" key="2">
    <source>
        <dbReference type="ARBA" id="ARBA00022448"/>
    </source>
</evidence>
<evidence type="ECO:0000256" key="3">
    <source>
        <dbReference type="ARBA" id="ARBA00022692"/>
    </source>
</evidence>
<dbReference type="Gene3D" id="1.20.1250.20">
    <property type="entry name" value="MFS general substrate transporter like domains"/>
    <property type="match status" value="1"/>
</dbReference>
<evidence type="ECO:0000256" key="1">
    <source>
        <dbReference type="ARBA" id="ARBA00004141"/>
    </source>
</evidence>
<gene>
    <name evidence="8" type="ORF">HII31_05983</name>
</gene>
<dbReference type="PANTHER" id="PTHR43791">
    <property type="entry name" value="PERMEASE-RELATED"/>
    <property type="match status" value="1"/>
</dbReference>
<dbReference type="EMBL" id="JABCIY010000113">
    <property type="protein sequence ID" value="KAF7192686.1"/>
    <property type="molecule type" value="Genomic_DNA"/>
</dbReference>
<keyword evidence="9" id="KW-1185">Reference proteome</keyword>
<dbReference type="InterPro" id="IPR036259">
    <property type="entry name" value="MFS_trans_sf"/>
</dbReference>
<dbReference type="Proteomes" id="UP000660729">
    <property type="component" value="Unassembled WGS sequence"/>
</dbReference>